<dbReference type="AlphaFoldDB" id="A0A915NA32"/>
<feature type="coiled-coil region" evidence="1">
    <location>
        <begin position="399"/>
        <end position="426"/>
    </location>
</feature>
<keyword evidence="3" id="KW-1185">Reference proteome</keyword>
<organism evidence="3 4">
    <name type="scientific">Meloidogyne javanica</name>
    <name type="common">Root-knot nematode worm</name>
    <dbReference type="NCBI Taxonomy" id="6303"/>
    <lineage>
        <taxon>Eukaryota</taxon>
        <taxon>Metazoa</taxon>
        <taxon>Ecdysozoa</taxon>
        <taxon>Nematoda</taxon>
        <taxon>Chromadorea</taxon>
        <taxon>Rhabditida</taxon>
        <taxon>Tylenchina</taxon>
        <taxon>Tylenchomorpha</taxon>
        <taxon>Tylenchoidea</taxon>
        <taxon>Meloidogynidae</taxon>
        <taxon>Meloidogyninae</taxon>
        <taxon>Meloidogyne</taxon>
        <taxon>Meloidogyne incognita group</taxon>
    </lineage>
</organism>
<feature type="region of interest" description="Disordered" evidence="2">
    <location>
        <begin position="376"/>
        <end position="395"/>
    </location>
</feature>
<evidence type="ECO:0000256" key="2">
    <source>
        <dbReference type="SAM" id="MobiDB-lite"/>
    </source>
</evidence>
<proteinExistence type="predicted"/>
<evidence type="ECO:0000256" key="1">
    <source>
        <dbReference type="SAM" id="Coils"/>
    </source>
</evidence>
<feature type="region of interest" description="Disordered" evidence="2">
    <location>
        <begin position="150"/>
        <end position="173"/>
    </location>
</feature>
<keyword evidence="1" id="KW-0175">Coiled coil</keyword>
<protein>
    <submittedName>
        <fullName evidence="4">Uncharacterized protein</fullName>
    </submittedName>
</protein>
<dbReference type="Proteomes" id="UP000887561">
    <property type="component" value="Unplaced"/>
</dbReference>
<sequence length="460" mass="51684">MAHSRAPTGLPRPPLVGENMAAYLTRELSNSVEISWEGKEIRSRAENMLAFFWEDLKLRDMPMPAARPLLSRPAYLALVKPQVSVAQHFQDEGKPLAYPKLPCLVCFGGIRGTSRKSKQNARRVGHDCWLSGEQHRDFIPLEKVLYQPEKVEKPSKVSKPQPPPKPSSGKEDLEEIRILARGLRGITITLLNDNKMPKRPALIQEQKDLKKARERHYIDKIGKPMSLEDQEKMEEWVEDLLQEEVPECEPVLDLLEEEQQGKPTEKSASPLIDVGGNSPQQKQQEKMFSILSLPPPTQQQEKLENQQIKVLETTSQLQGSSAAAAVKLANKEVVPAPPASVQVPSHRVQDGRVSKPEVGAQLKDWRSATRNRPFVPREDTRRSAGSRIPQSAAGVEQHLRTVHSLAQQLEEEIKAAREKIDFNRLGNLNPEFVQETLAVDGAIQLLARTIRTSFIHLNIA</sequence>
<name>A0A915NA32_MELJA</name>
<feature type="region of interest" description="Disordered" evidence="2">
    <location>
        <begin position="258"/>
        <end position="284"/>
    </location>
</feature>
<evidence type="ECO:0000313" key="3">
    <source>
        <dbReference type="Proteomes" id="UP000887561"/>
    </source>
</evidence>
<evidence type="ECO:0000313" key="4">
    <source>
        <dbReference type="WBParaSite" id="scaffold9923_cov140.g14380"/>
    </source>
</evidence>
<accession>A0A915NA32</accession>
<feature type="region of interest" description="Disordered" evidence="2">
    <location>
        <begin position="337"/>
        <end position="359"/>
    </location>
</feature>
<reference evidence="4" key="1">
    <citation type="submission" date="2022-11" db="UniProtKB">
        <authorList>
            <consortium name="WormBaseParasite"/>
        </authorList>
    </citation>
    <scope>IDENTIFICATION</scope>
</reference>
<dbReference type="WBParaSite" id="scaffold9923_cov140.g14380">
    <property type="protein sequence ID" value="scaffold9923_cov140.g14380"/>
    <property type="gene ID" value="scaffold9923_cov140.g14380"/>
</dbReference>